<comment type="caution">
    <text evidence="1">The sequence shown here is derived from an EMBL/GenBank/DDBJ whole genome shotgun (WGS) entry which is preliminary data.</text>
</comment>
<accession>A0AAV5LS99</accession>
<reference evidence="1 2" key="1">
    <citation type="journal article" date="2021" name="Commun. Biol.">
        <title>The genome of Shorea leprosula (Dipterocarpaceae) highlights the ecological relevance of drought in aseasonal tropical rainforests.</title>
        <authorList>
            <person name="Ng K.K.S."/>
            <person name="Kobayashi M.J."/>
            <person name="Fawcett J.A."/>
            <person name="Hatakeyama M."/>
            <person name="Paape T."/>
            <person name="Ng C.H."/>
            <person name="Ang C.C."/>
            <person name="Tnah L.H."/>
            <person name="Lee C.T."/>
            <person name="Nishiyama T."/>
            <person name="Sese J."/>
            <person name="O'Brien M.J."/>
            <person name="Copetti D."/>
            <person name="Mohd Noor M.I."/>
            <person name="Ong R.C."/>
            <person name="Putra M."/>
            <person name="Sireger I.Z."/>
            <person name="Indrioko S."/>
            <person name="Kosugi Y."/>
            <person name="Izuno A."/>
            <person name="Isagi Y."/>
            <person name="Lee S.L."/>
            <person name="Shimizu K.K."/>
        </authorList>
    </citation>
    <scope>NUCLEOTIDE SEQUENCE [LARGE SCALE GENOMIC DNA]</scope>
    <source>
        <strain evidence="1">214</strain>
    </source>
</reference>
<sequence length="145" mass="16094">MSHLIFDAFFQVGLSWTAGTLGINYIISLNPLSMATAVIVTNNGRKDMTITSALFSDVKFKKRGGTAVQGLGGCSYCTHPPLSSFELLSPSEAMQSQPGGWFGFHSEEKDGVIWKWKQKDVPLNILKQKLVSNFWFTCLQDKLQD</sequence>
<name>A0AAV5LS99_9ROSI</name>
<dbReference type="EMBL" id="BPVZ01000141">
    <property type="protein sequence ID" value="GKV40343.1"/>
    <property type="molecule type" value="Genomic_DNA"/>
</dbReference>
<dbReference type="AlphaFoldDB" id="A0AAV5LS99"/>
<organism evidence="1 2">
    <name type="scientific">Rubroshorea leprosula</name>
    <dbReference type="NCBI Taxonomy" id="152421"/>
    <lineage>
        <taxon>Eukaryota</taxon>
        <taxon>Viridiplantae</taxon>
        <taxon>Streptophyta</taxon>
        <taxon>Embryophyta</taxon>
        <taxon>Tracheophyta</taxon>
        <taxon>Spermatophyta</taxon>
        <taxon>Magnoliopsida</taxon>
        <taxon>eudicotyledons</taxon>
        <taxon>Gunneridae</taxon>
        <taxon>Pentapetalae</taxon>
        <taxon>rosids</taxon>
        <taxon>malvids</taxon>
        <taxon>Malvales</taxon>
        <taxon>Dipterocarpaceae</taxon>
        <taxon>Rubroshorea</taxon>
    </lineage>
</organism>
<evidence type="ECO:0000313" key="1">
    <source>
        <dbReference type="EMBL" id="GKV40343.1"/>
    </source>
</evidence>
<proteinExistence type="predicted"/>
<gene>
    <name evidence="1" type="ORF">SLEP1_g48000</name>
</gene>
<dbReference type="Proteomes" id="UP001054252">
    <property type="component" value="Unassembled WGS sequence"/>
</dbReference>
<evidence type="ECO:0000313" key="2">
    <source>
        <dbReference type="Proteomes" id="UP001054252"/>
    </source>
</evidence>
<protein>
    <submittedName>
        <fullName evidence="1">Uncharacterized protein</fullName>
    </submittedName>
</protein>
<keyword evidence="2" id="KW-1185">Reference proteome</keyword>